<accession>A0ABQ7HJX8</accession>
<sequence>MPENGFSAFDTWFHLLCLLYSIAIQRRKKKTEKPNAIHPPPVEVGDEWLIYVK</sequence>
<evidence type="ECO:0000313" key="2">
    <source>
        <dbReference type="EMBL" id="KAF6512459.1"/>
    </source>
</evidence>
<keyword evidence="3" id="KW-1185">Reference proteome</keyword>
<keyword evidence="1" id="KW-0812">Transmembrane</keyword>
<dbReference type="Proteomes" id="UP000773850">
    <property type="component" value="Unassembled WGS sequence"/>
</dbReference>
<reference evidence="2 3" key="1">
    <citation type="submission" date="2016-03" db="EMBL/GenBank/DDBJ databases">
        <title>Spore heat resistance.</title>
        <authorList>
            <person name="Boekhorst J."/>
            <person name="Berendsen E.M."/>
            <person name="Wells-Bennik M.H."/>
            <person name="Kuipers O.P."/>
        </authorList>
    </citation>
    <scope>NUCLEOTIDE SEQUENCE [LARGE SCALE GENOMIC DNA]</scope>
    <source>
        <strain evidence="2 3">GS8</strain>
    </source>
</reference>
<keyword evidence="1" id="KW-1133">Transmembrane helix</keyword>
<keyword evidence="1" id="KW-0472">Membrane</keyword>
<proteinExistence type="predicted"/>
<protein>
    <submittedName>
        <fullName evidence="2">Sporulation-control protein</fullName>
    </submittedName>
</protein>
<evidence type="ECO:0000256" key="1">
    <source>
        <dbReference type="SAM" id="Phobius"/>
    </source>
</evidence>
<comment type="caution">
    <text evidence="2">The sequence shown here is derived from an EMBL/GenBank/DDBJ whole genome shotgun (WGS) entry which is preliminary data.</text>
</comment>
<dbReference type="EMBL" id="LUCS01000009">
    <property type="protein sequence ID" value="KAF6512459.1"/>
    <property type="molecule type" value="Genomic_DNA"/>
</dbReference>
<gene>
    <name evidence="2" type="ORF">GS8_758</name>
</gene>
<name>A0ABQ7HJX8_GEOSE</name>
<evidence type="ECO:0000313" key="3">
    <source>
        <dbReference type="Proteomes" id="UP000773850"/>
    </source>
</evidence>
<feature type="transmembrane region" description="Helical" evidence="1">
    <location>
        <begin position="6"/>
        <end position="24"/>
    </location>
</feature>
<organism evidence="2 3">
    <name type="scientific">Geobacillus stearothermophilus</name>
    <name type="common">Bacillus stearothermophilus</name>
    <dbReference type="NCBI Taxonomy" id="1422"/>
    <lineage>
        <taxon>Bacteria</taxon>
        <taxon>Bacillati</taxon>
        <taxon>Bacillota</taxon>
        <taxon>Bacilli</taxon>
        <taxon>Bacillales</taxon>
        <taxon>Anoxybacillaceae</taxon>
        <taxon>Geobacillus</taxon>
    </lineage>
</organism>